<reference evidence="1 2" key="1">
    <citation type="submission" date="2018-12" db="EMBL/GenBank/DDBJ databases">
        <title>The whole draft genome of Aquabacterium sp. SJQ9.</title>
        <authorList>
            <person name="Sun L."/>
            <person name="Gao X."/>
            <person name="Chen W."/>
            <person name="Huang K."/>
        </authorList>
    </citation>
    <scope>NUCLEOTIDE SEQUENCE [LARGE SCALE GENOMIC DNA]</scope>
    <source>
        <strain evidence="1 2">SJQ9</strain>
    </source>
</reference>
<evidence type="ECO:0000313" key="2">
    <source>
        <dbReference type="Proteomes" id="UP000269265"/>
    </source>
</evidence>
<dbReference type="AlphaFoldDB" id="A0A3R8T860"/>
<gene>
    <name evidence="1" type="ORF">EIP75_23605</name>
</gene>
<proteinExistence type="predicted"/>
<dbReference type="Proteomes" id="UP000269265">
    <property type="component" value="Unassembled WGS sequence"/>
</dbReference>
<comment type="caution">
    <text evidence="1">The sequence shown here is derived from an EMBL/GenBank/DDBJ whole genome shotgun (WGS) entry which is preliminary data.</text>
</comment>
<dbReference type="EMBL" id="RSED01000044">
    <property type="protein sequence ID" value="RRR99908.1"/>
    <property type="molecule type" value="Genomic_DNA"/>
</dbReference>
<organism evidence="1 2">
    <name type="scientific">Aquabacterium soli</name>
    <dbReference type="NCBI Taxonomy" id="2493092"/>
    <lineage>
        <taxon>Bacteria</taxon>
        <taxon>Pseudomonadati</taxon>
        <taxon>Pseudomonadota</taxon>
        <taxon>Betaproteobacteria</taxon>
        <taxon>Burkholderiales</taxon>
        <taxon>Aquabacterium</taxon>
    </lineage>
</organism>
<protein>
    <recommendedName>
        <fullName evidence="3">Class I SAM-dependent methyltransferase</fullName>
    </recommendedName>
</protein>
<dbReference type="SUPFAM" id="SSF53335">
    <property type="entry name" value="S-adenosyl-L-methionine-dependent methyltransferases"/>
    <property type="match status" value="1"/>
</dbReference>
<dbReference type="RefSeq" id="WP_125245639.1">
    <property type="nucleotide sequence ID" value="NZ_RSED01000044.1"/>
</dbReference>
<sequence length="230" mass="26139">MKSDPSNPQSFSSNARSRRVKLFAGYIDDLYAKGAFSKKIKILDIGGTVAFWEMNAAHLPVDKIELVEVVNLPPVNEETREINGLKVQAYAGNALNAASLRSSSYDIVHSNSVIEHVGNYAAQRVFAQNVTKLARFHFIQTPCRLFPIEPHFYFPFFPVLPLSLRTYLHHNFHLGFMPKEASWVQARINCEETRLMTRKELQGVFEGSTILAEKFLFLKKSWMVTNMAKA</sequence>
<dbReference type="Gene3D" id="3.40.50.150">
    <property type="entry name" value="Vaccinia Virus protein VP39"/>
    <property type="match status" value="1"/>
</dbReference>
<accession>A0A3R8T860</accession>
<evidence type="ECO:0000313" key="1">
    <source>
        <dbReference type="EMBL" id="RRR99908.1"/>
    </source>
</evidence>
<dbReference type="InterPro" id="IPR029063">
    <property type="entry name" value="SAM-dependent_MTases_sf"/>
</dbReference>
<dbReference type="OrthoDB" id="7260171at2"/>
<name>A0A3R8T860_9BURK</name>
<keyword evidence="2" id="KW-1185">Reference proteome</keyword>
<evidence type="ECO:0008006" key="3">
    <source>
        <dbReference type="Google" id="ProtNLM"/>
    </source>
</evidence>